<name>A0A524RLX8_9CHRO</name>
<dbReference type="AlphaFoldDB" id="A0A524RLX8"/>
<evidence type="ECO:0000313" key="3">
    <source>
        <dbReference type="Proteomes" id="UP000317990"/>
    </source>
</evidence>
<gene>
    <name evidence="2" type="ORF">ERJ67_08525</name>
</gene>
<accession>A0A524RLX8</accession>
<protein>
    <submittedName>
        <fullName evidence="2">Uncharacterized protein</fullName>
    </submittedName>
</protein>
<organism evidence="2 3">
    <name type="scientific">Aphanocapsa feldmannii 277cV</name>
    <dbReference type="NCBI Taxonomy" id="2507553"/>
    <lineage>
        <taxon>Bacteria</taxon>
        <taxon>Bacillati</taxon>
        <taxon>Cyanobacteriota</taxon>
        <taxon>Cyanophyceae</taxon>
        <taxon>Oscillatoriophycideae</taxon>
        <taxon>Chroococcales</taxon>
        <taxon>Microcystaceae</taxon>
        <taxon>Aphanocapsa</taxon>
    </lineage>
</organism>
<comment type="caution">
    <text evidence="2">The sequence shown here is derived from an EMBL/GenBank/DDBJ whole genome shotgun (WGS) entry which is preliminary data.</text>
</comment>
<sequence length="173" mass="19576">MPLATQRQLEATARQQHPRMVLCREVIHPGRQARRSMARLQRPAELLQLSLSARRVHHRAPWLASLHRTVDAILLGSGLCGLVLGAMVLQGQRHWTGTYRRLQASRALEQRLVEATNLLESHLRDTSAGERGMVSASSSDLVFLTALPPPRPPRFEHHQHHRPLDLSLPRQGY</sequence>
<proteinExistence type="predicted"/>
<dbReference type="Proteomes" id="UP000317990">
    <property type="component" value="Unassembled WGS sequence"/>
</dbReference>
<reference evidence="2 3" key="1">
    <citation type="journal article" date="2019" name="mSystems">
        <title>Life at home and on the roam: Genomic adaptions reflect the dual lifestyle of an intracellular, facultative symbiont.</title>
        <authorList>
            <person name="Burgsdorf I."/>
        </authorList>
    </citation>
    <scope>NUCLEOTIDE SEQUENCE [LARGE SCALE GENOMIC DNA]</scope>
    <source>
        <strain evidence="2">277cV</strain>
    </source>
</reference>
<dbReference type="EMBL" id="SRMO01000083">
    <property type="protein sequence ID" value="TGG91179.1"/>
    <property type="molecule type" value="Genomic_DNA"/>
</dbReference>
<evidence type="ECO:0000256" key="1">
    <source>
        <dbReference type="SAM" id="MobiDB-lite"/>
    </source>
</evidence>
<feature type="region of interest" description="Disordered" evidence="1">
    <location>
        <begin position="152"/>
        <end position="173"/>
    </location>
</feature>
<evidence type="ECO:0000313" key="2">
    <source>
        <dbReference type="EMBL" id="TGG91179.1"/>
    </source>
</evidence>